<gene>
    <name evidence="4" type="ORF">HGP29_14325</name>
</gene>
<dbReference type="PANTHER" id="PTHR44858:SF1">
    <property type="entry name" value="UDP-N-ACETYLGLUCOSAMINE--PEPTIDE N-ACETYLGLUCOSAMINYLTRANSFERASE SPINDLY-RELATED"/>
    <property type="match status" value="1"/>
</dbReference>
<dbReference type="PROSITE" id="PS50005">
    <property type="entry name" value="TPR"/>
    <property type="match status" value="3"/>
</dbReference>
<dbReference type="AlphaFoldDB" id="A0A7X8XWS3"/>
<dbReference type="Pfam" id="PF13432">
    <property type="entry name" value="TPR_16"/>
    <property type="match status" value="1"/>
</dbReference>
<comment type="caution">
    <text evidence="4">The sequence shown here is derived from an EMBL/GenBank/DDBJ whole genome shotgun (WGS) entry which is preliminary data.</text>
</comment>
<feature type="repeat" description="TPR" evidence="3">
    <location>
        <begin position="193"/>
        <end position="226"/>
    </location>
</feature>
<dbReference type="SMART" id="SM00028">
    <property type="entry name" value="TPR"/>
    <property type="match status" value="7"/>
</dbReference>
<dbReference type="InterPro" id="IPR019734">
    <property type="entry name" value="TPR_rpt"/>
</dbReference>
<dbReference type="InterPro" id="IPR050498">
    <property type="entry name" value="Ycf3"/>
</dbReference>
<dbReference type="PANTHER" id="PTHR44858">
    <property type="entry name" value="TETRATRICOPEPTIDE REPEAT PROTEIN 6"/>
    <property type="match status" value="1"/>
</dbReference>
<dbReference type="Gene3D" id="1.25.40.10">
    <property type="entry name" value="Tetratricopeptide repeat domain"/>
    <property type="match status" value="3"/>
</dbReference>
<keyword evidence="2 3" id="KW-0802">TPR repeat</keyword>
<keyword evidence="1" id="KW-0677">Repeat</keyword>
<evidence type="ECO:0000313" key="5">
    <source>
        <dbReference type="Proteomes" id="UP000585050"/>
    </source>
</evidence>
<reference evidence="4 5" key="1">
    <citation type="submission" date="2020-04" db="EMBL/GenBank/DDBJ databases">
        <title>Flammeovirga sp. SR4, a novel species isolated from seawater.</title>
        <authorList>
            <person name="Wang X."/>
        </authorList>
    </citation>
    <scope>NUCLEOTIDE SEQUENCE [LARGE SCALE GENOMIC DNA]</scope>
    <source>
        <strain evidence="4 5">SR4</strain>
    </source>
</reference>
<accession>A0A7X8XWS3</accession>
<evidence type="ECO:0000256" key="1">
    <source>
        <dbReference type="ARBA" id="ARBA00022737"/>
    </source>
</evidence>
<protein>
    <submittedName>
        <fullName evidence="4">Tetratricopeptide repeat protein</fullName>
    </submittedName>
</protein>
<organism evidence="4 5">
    <name type="scientific">Flammeovirga agarivorans</name>
    <dbReference type="NCBI Taxonomy" id="2726742"/>
    <lineage>
        <taxon>Bacteria</taxon>
        <taxon>Pseudomonadati</taxon>
        <taxon>Bacteroidota</taxon>
        <taxon>Cytophagia</taxon>
        <taxon>Cytophagales</taxon>
        <taxon>Flammeovirgaceae</taxon>
        <taxon>Flammeovirga</taxon>
    </lineage>
</organism>
<dbReference type="SUPFAM" id="SSF48452">
    <property type="entry name" value="TPR-like"/>
    <property type="match status" value="1"/>
</dbReference>
<dbReference type="InterPro" id="IPR011990">
    <property type="entry name" value="TPR-like_helical_dom_sf"/>
</dbReference>
<dbReference type="Proteomes" id="UP000585050">
    <property type="component" value="Unassembled WGS sequence"/>
</dbReference>
<keyword evidence="5" id="KW-1185">Reference proteome</keyword>
<dbReference type="PROSITE" id="PS51257">
    <property type="entry name" value="PROKAR_LIPOPROTEIN"/>
    <property type="match status" value="1"/>
</dbReference>
<dbReference type="EMBL" id="JABAIL010000004">
    <property type="protein sequence ID" value="NLR92390.1"/>
    <property type="molecule type" value="Genomic_DNA"/>
</dbReference>
<evidence type="ECO:0000256" key="3">
    <source>
        <dbReference type="PROSITE-ProRule" id="PRU00339"/>
    </source>
</evidence>
<sequence length="336" mass="38631">MKQYFTLILLTLAFFSCDENAKRNQSFIKGRDALQMKEFEKAEIQLKLALEEDSLFTEAWNNLGIAYDGQGKTYEALNAYNIALKQDNCLEDAYQNKANVYFKLKDLDKAIKTVSKGLTCNPENTSLLLNRATLLEEKGDFQAALADLKQLKEISGISDVLYTNLGFVFYHIGILDSAFHYSLMAIEINHKRHEAFNNLGMVEMQKKNYGEASKFFEKAIEIIPTNSVYRINLGRSYLNDKNFKESVDAFNMAVYYNEELASKETSVYSSLILNKKYQEATKLLTENIPEGRQAQKLEEIITQMISLEEKSSICEYISYLKSKNMEIDKEIYLKCK</sequence>
<name>A0A7X8XWS3_9BACT</name>
<feature type="repeat" description="TPR" evidence="3">
    <location>
        <begin position="91"/>
        <end position="124"/>
    </location>
</feature>
<evidence type="ECO:0000256" key="2">
    <source>
        <dbReference type="ARBA" id="ARBA00022803"/>
    </source>
</evidence>
<dbReference type="Pfam" id="PF00515">
    <property type="entry name" value="TPR_1"/>
    <property type="match status" value="1"/>
</dbReference>
<feature type="repeat" description="TPR" evidence="3">
    <location>
        <begin position="57"/>
        <end position="90"/>
    </location>
</feature>
<evidence type="ECO:0000313" key="4">
    <source>
        <dbReference type="EMBL" id="NLR92390.1"/>
    </source>
</evidence>
<dbReference type="Pfam" id="PF13181">
    <property type="entry name" value="TPR_8"/>
    <property type="match status" value="1"/>
</dbReference>
<proteinExistence type="predicted"/>
<dbReference type="RefSeq" id="WP_168883104.1">
    <property type="nucleotide sequence ID" value="NZ_JABAIL010000004.1"/>
</dbReference>
<dbReference type="PROSITE" id="PS50293">
    <property type="entry name" value="TPR_REGION"/>
    <property type="match status" value="1"/>
</dbReference>